<dbReference type="Gene3D" id="3.40.50.1820">
    <property type="entry name" value="alpha/beta hydrolase"/>
    <property type="match status" value="3"/>
</dbReference>
<dbReference type="EC" id="3.4.16.-" evidence="2"/>
<dbReference type="PROSITE" id="PS00131">
    <property type="entry name" value="CARBOXYPEPT_SER_SER"/>
    <property type="match status" value="2"/>
</dbReference>
<dbReference type="PANTHER" id="PTHR11802:SF418">
    <property type="entry name" value="SERINE CARBOXYPEPTIDASE CTSA-1.1"/>
    <property type="match status" value="1"/>
</dbReference>
<feature type="signal peptide" evidence="2">
    <location>
        <begin position="1"/>
        <end position="20"/>
    </location>
</feature>
<keyword evidence="2" id="KW-0121">Carboxypeptidase</keyword>
<dbReference type="PANTHER" id="PTHR11802">
    <property type="entry name" value="SERINE PROTEASE FAMILY S10 SERINE CARBOXYPEPTIDASE"/>
    <property type="match status" value="1"/>
</dbReference>
<comment type="similarity">
    <text evidence="1 2">Belongs to the peptidase S10 family.</text>
</comment>
<organism evidence="3 4">
    <name type="scientific">Meloidogyne floridensis</name>
    <dbReference type="NCBI Taxonomy" id="298350"/>
    <lineage>
        <taxon>Eukaryota</taxon>
        <taxon>Metazoa</taxon>
        <taxon>Ecdysozoa</taxon>
        <taxon>Nematoda</taxon>
        <taxon>Chromadorea</taxon>
        <taxon>Rhabditida</taxon>
        <taxon>Tylenchina</taxon>
        <taxon>Tylenchomorpha</taxon>
        <taxon>Tylenchoidea</taxon>
        <taxon>Meloidogynidae</taxon>
        <taxon>Meloidogyninae</taxon>
        <taxon>Meloidogyne</taxon>
    </lineage>
</organism>
<dbReference type="Proteomes" id="UP000887560">
    <property type="component" value="Unplaced"/>
</dbReference>
<dbReference type="InterPro" id="IPR029058">
    <property type="entry name" value="AB_hydrolase_fold"/>
</dbReference>
<accession>A0A915NZG8</accession>
<reference evidence="4" key="1">
    <citation type="submission" date="2022-11" db="UniProtKB">
        <authorList>
            <consortium name="WormBaseParasite"/>
        </authorList>
    </citation>
    <scope>IDENTIFICATION</scope>
</reference>
<dbReference type="PRINTS" id="PR00724">
    <property type="entry name" value="CRBOXYPTASEC"/>
</dbReference>
<dbReference type="InterPro" id="IPR018202">
    <property type="entry name" value="Ser_caboxypep_ser_AS"/>
</dbReference>
<keyword evidence="2" id="KW-0645">Protease</keyword>
<dbReference type="GO" id="GO:0006508">
    <property type="term" value="P:proteolysis"/>
    <property type="evidence" value="ECO:0007669"/>
    <property type="project" value="UniProtKB-KW"/>
</dbReference>
<dbReference type="PROSITE" id="PS00560">
    <property type="entry name" value="CARBOXYPEPT_SER_HIS"/>
    <property type="match status" value="1"/>
</dbReference>
<keyword evidence="2" id="KW-0378">Hydrolase</keyword>
<dbReference type="InterPro" id="IPR001563">
    <property type="entry name" value="Peptidase_S10"/>
</dbReference>
<keyword evidence="2" id="KW-0732">Signal</keyword>
<dbReference type="AlphaFoldDB" id="A0A915NZG8"/>
<evidence type="ECO:0000256" key="2">
    <source>
        <dbReference type="RuleBase" id="RU361156"/>
    </source>
</evidence>
<dbReference type="Pfam" id="PF00450">
    <property type="entry name" value="Peptidase_S10"/>
    <property type="match status" value="3"/>
</dbReference>
<feature type="chain" id="PRO_5038171655" description="Carboxypeptidase" evidence="2">
    <location>
        <begin position="21"/>
        <end position="732"/>
    </location>
</feature>
<keyword evidence="3" id="KW-1185">Reference proteome</keyword>
<dbReference type="InterPro" id="IPR033124">
    <property type="entry name" value="Ser_caboxypep_his_AS"/>
</dbReference>
<dbReference type="FunFam" id="3.40.50.12670:FF:000002">
    <property type="entry name" value="Carboxypeptidase"/>
    <property type="match status" value="1"/>
</dbReference>
<evidence type="ECO:0000313" key="4">
    <source>
        <dbReference type="WBParaSite" id="scf7180000421484.g7044"/>
    </source>
</evidence>
<dbReference type="SUPFAM" id="SSF53474">
    <property type="entry name" value="alpha/beta-Hydrolases"/>
    <property type="match status" value="2"/>
</dbReference>
<dbReference type="Gene3D" id="3.40.50.12670">
    <property type="match status" value="1"/>
</dbReference>
<dbReference type="WBParaSite" id="scf7180000421484.g7044">
    <property type="protein sequence ID" value="scf7180000421484.g7044"/>
    <property type="gene ID" value="scf7180000421484.g7044"/>
</dbReference>
<proteinExistence type="inferred from homology"/>
<evidence type="ECO:0000256" key="1">
    <source>
        <dbReference type="ARBA" id="ARBA00009431"/>
    </source>
</evidence>
<protein>
    <recommendedName>
        <fullName evidence="2">Carboxypeptidase</fullName>
        <ecNumber evidence="2">3.4.16.-</ecNumber>
    </recommendedName>
</protein>
<dbReference type="GO" id="GO:0004185">
    <property type="term" value="F:serine-type carboxypeptidase activity"/>
    <property type="evidence" value="ECO:0007669"/>
    <property type="project" value="UniProtKB-UniRule"/>
</dbReference>
<sequence>MPEIFFWVLQFCILINLIYGSSKINNNPDEIKSLPGLNATLNFKHYSGYLNAGNNNLFHYMFVESQGNPKTDPLVAVANYAALKDFFNKYPSFNSNPFYLAGESYAGVYIPMLGVKILESIKDTKINLKGVAIGNGILSNILNTNTLPLYLYGHGLVDEEVWQKFQNQCCNGCIDGCDILSIPENTTCGDMQMELYPGYTNDLLNPYDIYDNCGTNIFLISYLFKLEPTNRTIASKLKIKTSSLLLNRLARNDRPLYYGITPCTDVSASEHYLNMPDVQKALNILSNLNIKWEECSDDIYNNYTTIYKEMANFTKTILNSNVRILFYYGDLDVICNFLIGQRFTEQLGFDLKTPKQTWIVNGQIGGFTTVYKNGLTFTTGYLDAGNDNLFFYWFVESQGNTKIDPLVVVANYAALKDFLKKYPSFKANPLFLTGESYASTYLSMLASKIVDNMNETPLNLKGVAIGNGVMSYIILQNTLLDYNYGHGLIDEQLWNKFKVNCCKCVDGCDVFHFDPNSTCTKQLNIMLNNSNNELLNAYDYYSDCEGLNTTTTSKKHRNTQQSLLLKKLRSNALLNTFVKLNKEDDLQSNFRTKFGVLACADFQKAIHIPSNKTIKWEQCPDDVYDEYYIDYLDMFNFTKNYLNGNVRLLLYYGDIDGVCNFLIGQKFSRQLGFNLTTPKQAWIVDKQIAGFKTEYDRGVTFTTIRGGGHYVPQTNPKEALYMFKQFLDDKPL</sequence>
<name>A0A915NZG8_9BILA</name>
<evidence type="ECO:0000313" key="3">
    <source>
        <dbReference type="Proteomes" id="UP000887560"/>
    </source>
</evidence>